<keyword evidence="2" id="KW-1185">Reference proteome</keyword>
<dbReference type="AlphaFoldDB" id="A0A836GHM3"/>
<organism evidence="1 2">
    <name type="scientific">Leishmania orientalis</name>
    <dbReference type="NCBI Taxonomy" id="2249476"/>
    <lineage>
        <taxon>Eukaryota</taxon>
        <taxon>Discoba</taxon>
        <taxon>Euglenozoa</taxon>
        <taxon>Kinetoplastea</taxon>
        <taxon>Metakinetoplastina</taxon>
        <taxon>Trypanosomatida</taxon>
        <taxon>Trypanosomatidae</taxon>
        <taxon>Leishmaniinae</taxon>
        <taxon>Leishmania</taxon>
    </lineage>
</organism>
<evidence type="ECO:0000313" key="2">
    <source>
        <dbReference type="Proteomes" id="UP000674143"/>
    </source>
</evidence>
<dbReference type="GeneID" id="92356893"/>
<dbReference type="SMR" id="A0A836GHM3"/>
<dbReference type="KEGG" id="loi:92356893"/>
<evidence type="ECO:0000313" key="1">
    <source>
        <dbReference type="EMBL" id="KAG5467807.1"/>
    </source>
</evidence>
<protein>
    <submittedName>
        <fullName evidence="1">Uncharacterized protein</fullName>
    </submittedName>
</protein>
<accession>A0A836GHM3</accession>
<dbReference type="RefSeq" id="XP_067059609.1">
    <property type="nucleotide sequence ID" value="XM_067202959.1"/>
</dbReference>
<reference evidence="2" key="1">
    <citation type="journal article" date="2021" name="Microbiol. Resour. Announc.">
        <title>LGAAP: Leishmaniinae Genome Assembly and Annotation Pipeline.</title>
        <authorList>
            <person name="Almutairi H."/>
            <person name="Urbaniak M.D."/>
            <person name="Bates M.D."/>
            <person name="Jariyapan N."/>
            <person name="Kwakye-Nuako G."/>
            <person name="Thomaz-Soccol V."/>
            <person name="Al-Salem W.S."/>
            <person name="Dillon R.J."/>
            <person name="Bates P.A."/>
            <person name="Gatherer D."/>
        </authorList>
    </citation>
    <scope>NUCLEOTIDE SEQUENCE [LARGE SCALE GENOMIC DNA]</scope>
</reference>
<sequence length="171" mass="19275">MLNWIWNALFGDGPPHRDDDMVRVTMADLRAITTEIETLRQSVEATTQVLASTNSNATLFLQSIEALMLETFDVAAEAAETSPETTEVHEIRANLQQQRATLIETLLQQRELIETRLFHAQVRLRTLERQRESVAAAVEELDNTSHRTGSVVFPAAETPQFLPTTPYRENG</sequence>
<gene>
    <name evidence="1" type="ORF">LSCM4_00891</name>
</gene>
<dbReference type="Proteomes" id="UP000674143">
    <property type="component" value="Unassembled WGS sequence"/>
</dbReference>
<name>A0A836GHM3_9TRYP</name>
<comment type="caution">
    <text evidence="1">The sequence shown here is derived from an EMBL/GenBank/DDBJ whole genome shotgun (WGS) entry which is preliminary data.</text>
</comment>
<reference evidence="2" key="2">
    <citation type="journal article" date="2021" name="Sci. Data">
        <title>Chromosome-scale genome sequencing, assembly and annotation of six genomes from subfamily Leishmaniinae.</title>
        <authorList>
            <person name="Almutairi H."/>
            <person name="Urbaniak M.D."/>
            <person name="Bates M.D."/>
            <person name="Jariyapan N."/>
            <person name="Kwakye-Nuako G."/>
            <person name="Thomaz Soccol V."/>
            <person name="Al-Salem W.S."/>
            <person name="Dillon R.J."/>
            <person name="Bates P.A."/>
            <person name="Gatherer D."/>
        </authorList>
    </citation>
    <scope>NUCLEOTIDE SEQUENCE [LARGE SCALE GENOMIC DNA]</scope>
</reference>
<proteinExistence type="predicted"/>
<dbReference type="EMBL" id="JAFHLR010000034">
    <property type="protein sequence ID" value="KAG5467807.1"/>
    <property type="molecule type" value="Genomic_DNA"/>
</dbReference>